<gene>
    <name evidence="1" type="ORF">RPERSI_LOCUS29583</name>
</gene>
<feature type="non-terminal residue" evidence="1">
    <location>
        <position position="59"/>
    </location>
</feature>
<keyword evidence="2" id="KW-1185">Reference proteome</keyword>
<reference evidence="1" key="1">
    <citation type="submission" date="2021-06" db="EMBL/GenBank/DDBJ databases">
        <authorList>
            <person name="Kallberg Y."/>
            <person name="Tangrot J."/>
            <person name="Rosling A."/>
        </authorList>
    </citation>
    <scope>NUCLEOTIDE SEQUENCE</scope>
    <source>
        <strain evidence="1">MA461A</strain>
    </source>
</reference>
<organism evidence="1 2">
    <name type="scientific">Racocetra persica</name>
    <dbReference type="NCBI Taxonomy" id="160502"/>
    <lineage>
        <taxon>Eukaryota</taxon>
        <taxon>Fungi</taxon>
        <taxon>Fungi incertae sedis</taxon>
        <taxon>Mucoromycota</taxon>
        <taxon>Glomeromycotina</taxon>
        <taxon>Glomeromycetes</taxon>
        <taxon>Diversisporales</taxon>
        <taxon>Gigasporaceae</taxon>
        <taxon>Racocetra</taxon>
    </lineage>
</organism>
<proteinExistence type="predicted"/>
<sequence length="59" mass="6850">GQLGYRGHVINFPQDVQGFITKLPQDPATIDTLVVRRTGQNYSTFRDFKVKRMNILVWL</sequence>
<name>A0ACA9SE03_9GLOM</name>
<accession>A0ACA9SE03</accession>
<evidence type="ECO:0000313" key="1">
    <source>
        <dbReference type="EMBL" id="CAG8835522.1"/>
    </source>
</evidence>
<protein>
    <submittedName>
        <fullName evidence="1">13344_t:CDS:1</fullName>
    </submittedName>
</protein>
<comment type="caution">
    <text evidence="1">The sequence shown here is derived from an EMBL/GenBank/DDBJ whole genome shotgun (WGS) entry which is preliminary data.</text>
</comment>
<feature type="non-terminal residue" evidence="1">
    <location>
        <position position="1"/>
    </location>
</feature>
<dbReference type="EMBL" id="CAJVQC010112113">
    <property type="protein sequence ID" value="CAG8835522.1"/>
    <property type="molecule type" value="Genomic_DNA"/>
</dbReference>
<dbReference type="Proteomes" id="UP000789920">
    <property type="component" value="Unassembled WGS sequence"/>
</dbReference>
<evidence type="ECO:0000313" key="2">
    <source>
        <dbReference type="Proteomes" id="UP000789920"/>
    </source>
</evidence>